<name>A0ABR4G2H0_9EURO</name>
<organism evidence="2 3">
    <name type="scientific">Aspergillus keveii</name>
    <dbReference type="NCBI Taxonomy" id="714993"/>
    <lineage>
        <taxon>Eukaryota</taxon>
        <taxon>Fungi</taxon>
        <taxon>Dikarya</taxon>
        <taxon>Ascomycota</taxon>
        <taxon>Pezizomycotina</taxon>
        <taxon>Eurotiomycetes</taxon>
        <taxon>Eurotiomycetidae</taxon>
        <taxon>Eurotiales</taxon>
        <taxon>Aspergillaceae</taxon>
        <taxon>Aspergillus</taxon>
        <taxon>Aspergillus subgen. Nidulantes</taxon>
    </lineage>
</organism>
<dbReference type="EMBL" id="JBFTWV010000061">
    <property type="protein sequence ID" value="KAL2793220.1"/>
    <property type="molecule type" value="Genomic_DNA"/>
</dbReference>
<comment type="caution">
    <text evidence="2">The sequence shown here is derived from an EMBL/GenBank/DDBJ whole genome shotgun (WGS) entry which is preliminary data.</text>
</comment>
<dbReference type="Proteomes" id="UP001610563">
    <property type="component" value="Unassembled WGS sequence"/>
</dbReference>
<evidence type="ECO:0000313" key="3">
    <source>
        <dbReference type="Proteomes" id="UP001610563"/>
    </source>
</evidence>
<protein>
    <submittedName>
        <fullName evidence="2">Uncharacterized protein</fullName>
    </submittedName>
</protein>
<keyword evidence="3" id="KW-1185">Reference proteome</keyword>
<evidence type="ECO:0000256" key="1">
    <source>
        <dbReference type="SAM" id="MobiDB-lite"/>
    </source>
</evidence>
<reference evidence="2 3" key="1">
    <citation type="submission" date="2024-07" db="EMBL/GenBank/DDBJ databases">
        <title>Section-level genome sequencing and comparative genomics of Aspergillus sections Usti and Cavernicolus.</title>
        <authorList>
            <consortium name="Lawrence Berkeley National Laboratory"/>
            <person name="Nybo J.L."/>
            <person name="Vesth T.C."/>
            <person name="Theobald S."/>
            <person name="Frisvad J.C."/>
            <person name="Larsen T.O."/>
            <person name="Kjaerboelling I."/>
            <person name="Rothschild-Mancinelli K."/>
            <person name="Lyhne E.K."/>
            <person name="Kogle M.E."/>
            <person name="Barry K."/>
            <person name="Clum A."/>
            <person name="Na H."/>
            <person name="Ledsgaard L."/>
            <person name="Lin J."/>
            <person name="Lipzen A."/>
            <person name="Kuo A."/>
            <person name="Riley R."/>
            <person name="Mondo S."/>
            <person name="Labutti K."/>
            <person name="Haridas S."/>
            <person name="Pangalinan J."/>
            <person name="Salamov A.A."/>
            <person name="Simmons B.A."/>
            <person name="Magnuson J.K."/>
            <person name="Chen J."/>
            <person name="Drula E."/>
            <person name="Henrissat B."/>
            <person name="Wiebenga A."/>
            <person name="Lubbers R.J."/>
            <person name="Gomes A.C."/>
            <person name="Makela M.R."/>
            <person name="Stajich J."/>
            <person name="Grigoriev I.V."/>
            <person name="Mortensen U.H."/>
            <person name="De Vries R.P."/>
            <person name="Baker S.E."/>
            <person name="Andersen M.R."/>
        </authorList>
    </citation>
    <scope>NUCLEOTIDE SEQUENCE [LARGE SCALE GENOMIC DNA]</scope>
    <source>
        <strain evidence="2 3">CBS 209.92</strain>
    </source>
</reference>
<feature type="compositionally biased region" description="Gly residues" evidence="1">
    <location>
        <begin position="9"/>
        <end position="18"/>
    </location>
</feature>
<feature type="region of interest" description="Disordered" evidence="1">
    <location>
        <begin position="1"/>
        <end position="29"/>
    </location>
</feature>
<evidence type="ECO:0000313" key="2">
    <source>
        <dbReference type="EMBL" id="KAL2793220.1"/>
    </source>
</evidence>
<accession>A0ABR4G2H0</accession>
<proteinExistence type="predicted"/>
<sequence length="115" mass="11981">MVAVARGGTAAGTGGHGASRGRVPTSTAGSFCRFQGTVRRGSRLGGMGGGASWSAAATVGGLLASAVRAISPWPCSSVRSSAASWLVLSWWRSRITWSGRVLRYVKQTSRCHTWL</sequence>
<gene>
    <name evidence="2" type="ORF">BJX66DRAFT_306594</name>
</gene>